<dbReference type="SUPFAM" id="SSF53335">
    <property type="entry name" value="S-adenosyl-L-methionine-dependent methyltransferases"/>
    <property type="match status" value="1"/>
</dbReference>
<accession>A0A9Q0MNJ2</accession>
<reference evidence="2" key="1">
    <citation type="submission" date="2022-07" db="EMBL/GenBank/DDBJ databases">
        <authorList>
            <person name="Trinca V."/>
            <person name="Uliana J.V.C."/>
            <person name="Torres T.T."/>
            <person name="Ward R.J."/>
            <person name="Monesi N."/>
        </authorList>
    </citation>
    <scope>NUCLEOTIDE SEQUENCE</scope>
    <source>
        <strain evidence="2">HSMRA1968</strain>
        <tissue evidence="2">Whole embryos</tissue>
    </source>
</reference>
<gene>
    <name evidence="2" type="primary">jhamt_1</name>
    <name evidence="2" type="ORF">Bhyg_13685</name>
</gene>
<keyword evidence="3" id="KW-1185">Reference proteome</keyword>
<organism evidence="2 3">
    <name type="scientific">Pseudolycoriella hygida</name>
    <dbReference type="NCBI Taxonomy" id="35572"/>
    <lineage>
        <taxon>Eukaryota</taxon>
        <taxon>Metazoa</taxon>
        <taxon>Ecdysozoa</taxon>
        <taxon>Arthropoda</taxon>
        <taxon>Hexapoda</taxon>
        <taxon>Insecta</taxon>
        <taxon>Pterygota</taxon>
        <taxon>Neoptera</taxon>
        <taxon>Endopterygota</taxon>
        <taxon>Diptera</taxon>
        <taxon>Nematocera</taxon>
        <taxon>Sciaroidea</taxon>
        <taxon>Sciaridae</taxon>
        <taxon>Pseudolycoriella</taxon>
    </lineage>
</organism>
<dbReference type="InterPro" id="IPR029063">
    <property type="entry name" value="SAM-dependent_MTases_sf"/>
</dbReference>
<dbReference type="PANTHER" id="PTHR43861:SF1">
    <property type="entry name" value="TRANS-ACONITATE 2-METHYLTRANSFERASE"/>
    <property type="match status" value="1"/>
</dbReference>
<dbReference type="CDD" id="cd02440">
    <property type="entry name" value="AdoMet_MTases"/>
    <property type="match status" value="1"/>
</dbReference>
<feature type="domain" description="Methyltransferase" evidence="1">
    <location>
        <begin position="76"/>
        <end position="203"/>
    </location>
</feature>
<dbReference type="Gene3D" id="3.40.50.150">
    <property type="entry name" value="Vaccinia Virus protein VP39"/>
    <property type="match status" value="1"/>
</dbReference>
<dbReference type="Proteomes" id="UP001151699">
    <property type="component" value="Chromosome C"/>
</dbReference>
<evidence type="ECO:0000313" key="2">
    <source>
        <dbReference type="EMBL" id="KAJ6635102.1"/>
    </source>
</evidence>
<proteinExistence type="predicted"/>
<sequence length="329" mass="38349">MSERVLKVYDSNMYSNNINSNGNCTHNHTKNRTKITDEVKMHSAKRYHETNCMQRKDALDTILEYESIFRWTPEGNDTLLDIGCGTGDVTMDYIVPMAPPGSRIVAGDKSIEMVEYASTNFPHPRITYEELDIEKENHVNEILKKYGQFQHITSFCCLHWAMNQYEIMENIFNLLQPGGEVLMTVFQHHPLYEYYADMSENPKWSLYRPEMKISTSPYFRNENPEKELFLRIERAGFVDINVVLKERMYPFDSQVFIDSTVPVAPFLDHISQSHKDEFLQGYIEKVLTMKLPPPYRSNKERNDKKTIIPFCMLVAHARKPTHASTVLSP</sequence>
<evidence type="ECO:0000259" key="1">
    <source>
        <dbReference type="Pfam" id="PF13847"/>
    </source>
</evidence>
<dbReference type="EMBL" id="WJQU01000004">
    <property type="protein sequence ID" value="KAJ6635102.1"/>
    <property type="molecule type" value="Genomic_DNA"/>
</dbReference>
<name>A0A9Q0MNJ2_9DIPT</name>
<dbReference type="Pfam" id="PF13847">
    <property type="entry name" value="Methyltransf_31"/>
    <property type="match status" value="1"/>
</dbReference>
<dbReference type="AlphaFoldDB" id="A0A9Q0MNJ2"/>
<comment type="caution">
    <text evidence="2">The sequence shown here is derived from an EMBL/GenBank/DDBJ whole genome shotgun (WGS) entry which is preliminary data.</text>
</comment>
<dbReference type="InterPro" id="IPR025714">
    <property type="entry name" value="Methyltranfer_dom"/>
</dbReference>
<protein>
    <submittedName>
        <fullName evidence="2">Juvenile hormone acid O-methyltransferase</fullName>
    </submittedName>
</protein>
<evidence type="ECO:0000313" key="3">
    <source>
        <dbReference type="Proteomes" id="UP001151699"/>
    </source>
</evidence>
<dbReference type="PANTHER" id="PTHR43861">
    <property type="entry name" value="TRANS-ACONITATE 2-METHYLTRANSFERASE-RELATED"/>
    <property type="match status" value="1"/>
</dbReference>
<dbReference type="OrthoDB" id="7771310at2759"/>